<sequence>MTQGRSIRLFLVDGTPNGLLTAEIMNWTGHVLTGPRSKLSELVQRPECGRTGIYFLVGPDPENSLRPLVYIGESDDVATRLKQHNRPEDKGGKDFWEKVCLVTSKDQNLTKAHVKYLESLLIQNAGEVGRSRLINGTAHEYIGLPESDRADMAFFMEQVRTVLPVLGFDFLRDRPMPSSSASKPAEPERQPSPRFVAEVPRFGIKAFGQEIDGEFYVLKDSLARGSWTGADGGYQGLYRQLCDDGVLVEAEEDLRRFASDYAFSSPSAAAAVVSGRSANGREHWKVEGTGQTYAAWQDQQVSFAASDQGTMIDKSAGGLGESRSSPYTAS</sequence>
<evidence type="ECO:0000259" key="1">
    <source>
        <dbReference type="Pfam" id="PF14267"/>
    </source>
</evidence>
<reference evidence="2 3" key="1">
    <citation type="submission" date="2021-05" db="EMBL/GenBank/DDBJ databases">
        <title>Petroleum and Energy Research Collection (APPE): ex situ preservation of microbial diversity associated with the oil industry and exploitation of its biotechnological potential.</title>
        <authorList>
            <person name="Paixao C.T.M."/>
            <person name="Gomes M.B."/>
            <person name="Oliveira V.M."/>
        </authorList>
    </citation>
    <scope>NUCLEOTIDE SEQUENCE [LARGE SCALE GENOMIC DNA]</scope>
    <source>
        <strain evidence="2 3">LIT2</strain>
    </source>
</reference>
<gene>
    <name evidence="2" type="ORF">KGQ91_03865</name>
</gene>
<evidence type="ECO:0000313" key="3">
    <source>
        <dbReference type="Proteomes" id="UP001319883"/>
    </source>
</evidence>
<comment type="caution">
    <text evidence="2">The sequence shown here is derived from an EMBL/GenBank/DDBJ whole genome shotgun (WGS) entry which is preliminary data.</text>
</comment>
<accession>A0ABS7WW41</accession>
<dbReference type="EMBL" id="JAGXFD010000001">
    <property type="protein sequence ID" value="MBZ9566822.1"/>
    <property type="molecule type" value="Genomic_DNA"/>
</dbReference>
<dbReference type="Pfam" id="PF14267">
    <property type="entry name" value="DUF4357"/>
    <property type="match status" value="1"/>
</dbReference>
<feature type="domain" description="DUF4357" evidence="1">
    <location>
        <begin position="240"/>
        <end position="292"/>
    </location>
</feature>
<evidence type="ECO:0000313" key="2">
    <source>
        <dbReference type="EMBL" id="MBZ9566822.1"/>
    </source>
</evidence>
<name>A0ABS7WW41_9GAMM</name>
<protein>
    <submittedName>
        <fullName evidence="2">GIY-YIG nuclease family protein</fullName>
    </submittedName>
</protein>
<dbReference type="InterPro" id="IPR025579">
    <property type="entry name" value="DUF4357"/>
</dbReference>
<dbReference type="CDD" id="cd10447">
    <property type="entry name" value="GIY-YIG_unchar_2"/>
    <property type="match status" value="1"/>
</dbReference>
<organism evidence="2 3">
    <name type="scientific">Modicisalibacter tunisiensis</name>
    <dbReference type="NCBI Taxonomy" id="390637"/>
    <lineage>
        <taxon>Bacteria</taxon>
        <taxon>Pseudomonadati</taxon>
        <taxon>Pseudomonadota</taxon>
        <taxon>Gammaproteobacteria</taxon>
        <taxon>Oceanospirillales</taxon>
        <taxon>Halomonadaceae</taxon>
        <taxon>Modicisalibacter</taxon>
    </lineage>
</organism>
<proteinExistence type="predicted"/>
<keyword evidence="3" id="KW-1185">Reference proteome</keyword>
<dbReference type="RefSeq" id="WP_224416199.1">
    <property type="nucleotide sequence ID" value="NZ_JAGXFC010000001.1"/>
</dbReference>
<dbReference type="Proteomes" id="UP001319883">
    <property type="component" value="Unassembled WGS sequence"/>
</dbReference>